<comment type="caution">
    <text evidence="7">The sequence shown here is derived from an EMBL/GenBank/DDBJ whole genome shotgun (WGS) entry which is preliminary data.</text>
</comment>
<dbReference type="Gene3D" id="2.60.120.620">
    <property type="entry name" value="q2cbj1_9rhob like domain"/>
    <property type="match status" value="1"/>
</dbReference>
<dbReference type="InterPro" id="IPR044862">
    <property type="entry name" value="Pro_4_hyd_alph_FE2OG_OXY"/>
</dbReference>
<keyword evidence="4" id="KW-0560">Oxidoreductase</keyword>
<dbReference type="GO" id="GO:0005506">
    <property type="term" value="F:iron ion binding"/>
    <property type="evidence" value="ECO:0007669"/>
    <property type="project" value="InterPro"/>
</dbReference>
<reference evidence="7 8" key="1">
    <citation type="submission" date="2017-12" db="EMBL/GenBank/DDBJ databases">
        <title>Comparative genomics of Botrytis spp.</title>
        <authorList>
            <person name="Valero-Jimenez C.A."/>
            <person name="Tapia P."/>
            <person name="Veloso J."/>
            <person name="Silva-Moreno E."/>
            <person name="Staats M."/>
            <person name="Valdes J.H."/>
            <person name="Van Kan J.A.L."/>
        </authorList>
    </citation>
    <scope>NUCLEOTIDE SEQUENCE [LARGE SCALE GENOMIC DNA]</scope>
    <source>
        <strain evidence="7 8">MUCL2120</strain>
    </source>
</reference>
<proteinExistence type="predicted"/>
<dbReference type="EMBL" id="PQXJ01000531">
    <property type="protein sequence ID" value="TGO47337.1"/>
    <property type="molecule type" value="Genomic_DNA"/>
</dbReference>
<evidence type="ECO:0000256" key="1">
    <source>
        <dbReference type="ARBA" id="ARBA00001961"/>
    </source>
</evidence>
<keyword evidence="5" id="KW-0408">Iron</keyword>
<dbReference type="PANTHER" id="PTHR10869">
    <property type="entry name" value="PROLYL 4-HYDROXYLASE ALPHA SUBUNIT"/>
    <property type="match status" value="1"/>
</dbReference>
<sequence>MLLYVFALIPLYVLVWGPLSQIIYGRQSALHEPLNLNSSLIASDEPLFCPEDSYKTFIISREPLMIYIEGFLKVNESKFLVDVRYEVTVDTSVRNSEVAVLERDEVVRCIEHRARAFQGWRGEMGIEKLRTQRYGVGGHYGMHFDWSGGKRGIDRMSTFMVYVDVSSDIKGGGTEFPRIVGPTGGRWEEFLDTTEALDPRSGKNVTVEGVTFKPIKGNAVFWENTDRNGRGYEETWHAGLPVEKGSKVGLNIWSYGRTIR</sequence>
<name>A0A4Z1HR47_9HELO</name>
<dbReference type="SMART" id="SM00702">
    <property type="entry name" value="P4Hc"/>
    <property type="match status" value="1"/>
</dbReference>
<organism evidence="7 8">
    <name type="scientific">Botryotinia narcissicola</name>
    <dbReference type="NCBI Taxonomy" id="278944"/>
    <lineage>
        <taxon>Eukaryota</taxon>
        <taxon>Fungi</taxon>
        <taxon>Dikarya</taxon>
        <taxon>Ascomycota</taxon>
        <taxon>Pezizomycotina</taxon>
        <taxon>Leotiomycetes</taxon>
        <taxon>Helotiales</taxon>
        <taxon>Sclerotiniaceae</taxon>
        <taxon>Botryotinia</taxon>
    </lineage>
</organism>
<evidence type="ECO:0000256" key="5">
    <source>
        <dbReference type="ARBA" id="ARBA00023004"/>
    </source>
</evidence>
<evidence type="ECO:0000313" key="8">
    <source>
        <dbReference type="Proteomes" id="UP000297452"/>
    </source>
</evidence>
<accession>A0A4Z1HR47</accession>
<keyword evidence="2" id="KW-0479">Metal-binding</keyword>
<dbReference type="OrthoDB" id="420380at2759"/>
<dbReference type="Proteomes" id="UP000297452">
    <property type="component" value="Unassembled WGS sequence"/>
</dbReference>
<evidence type="ECO:0000256" key="3">
    <source>
        <dbReference type="ARBA" id="ARBA00022964"/>
    </source>
</evidence>
<protein>
    <recommendedName>
        <fullName evidence="6">Fe2OG dioxygenase domain-containing protein</fullName>
    </recommendedName>
</protein>
<dbReference type="PANTHER" id="PTHR10869:SF246">
    <property type="entry name" value="TRANSMEMBRANE PROLYL 4-HYDROXYLASE"/>
    <property type="match status" value="1"/>
</dbReference>
<evidence type="ECO:0000313" key="7">
    <source>
        <dbReference type="EMBL" id="TGO47337.1"/>
    </source>
</evidence>
<dbReference type="InterPro" id="IPR005123">
    <property type="entry name" value="Oxoglu/Fe-dep_dioxygenase_dom"/>
</dbReference>
<evidence type="ECO:0000259" key="6">
    <source>
        <dbReference type="PROSITE" id="PS51471"/>
    </source>
</evidence>
<dbReference type="AlphaFoldDB" id="A0A4Z1HR47"/>
<evidence type="ECO:0000256" key="4">
    <source>
        <dbReference type="ARBA" id="ARBA00023002"/>
    </source>
</evidence>
<keyword evidence="8" id="KW-1185">Reference proteome</keyword>
<dbReference type="InterPro" id="IPR045054">
    <property type="entry name" value="P4HA-like"/>
</dbReference>
<dbReference type="GO" id="GO:0004656">
    <property type="term" value="F:procollagen-proline 4-dioxygenase activity"/>
    <property type="evidence" value="ECO:0007669"/>
    <property type="project" value="TreeGrafter"/>
</dbReference>
<feature type="domain" description="Fe2OG dioxygenase" evidence="6">
    <location>
        <begin position="125"/>
        <end position="256"/>
    </location>
</feature>
<dbReference type="PROSITE" id="PS51471">
    <property type="entry name" value="FE2OG_OXY"/>
    <property type="match status" value="1"/>
</dbReference>
<dbReference type="GO" id="GO:0005783">
    <property type="term" value="C:endoplasmic reticulum"/>
    <property type="evidence" value="ECO:0007669"/>
    <property type="project" value="TreeGrafter"/>
</dbReference>
<dbReference type="FunFam" id="2.60.120.620:FF:000027">
    <property type="entry name" value="Oxidoreductase, 2OG-Fe(II) oxygenase family family"/>
    <property type="match status" value="1"/>
</dbReference>
<keyword evidence="3" id="KW-0223">Dioxygenase</keyword>
<comment type="cofactor">
    <cofactor evidence="1">
        <name>L-ascorbate</name>
        <dbReference type="ChEBI" id="CHEBI:38290"/>
    </cofactor>
</comment>
<gene>
    <name evidence="7" type="ORF">BOTNAR_0531g00090</name>
</gene>
<dbReference type="STRING" id="278944.A0A4Z1HR47"/>
<dbReference type="Pfam" id="PF13640">
    <property type="entry name" value="2OG-FeII_Oxy_3"/>
    <property type="match status" value="1"/>
</dbReference>
<dbReference type="GO" id="GO:0031418">
    <property type="term" value="F:L-ascorbic acid binding"/>
    <property type="evidence" value="ECO:0007669"/>
    <property type="project" value="InterPro"/>
</dbReference>
<dbReference type="InterPro" id="IPR006620">
    <property type="entry name" value="Pro_4_hyd_alph"/>
</dbReference>
<evidence type="ECO:0000256" key="2">
    <source>
        <dbReference type="ARBA" id="ARBA00022723"/>
    </source>
</evidence>